<dbReference type="PROSITE" id="PS51987">
    <property type="entry name" value="GS_CATALYTIC"/>
    <property type="match status" value="1"/>
</dbReference>
<dbReference type="SUPFAM" id="SSF55931">
    <property type="entry name" value="Glutamine synthetase/guanido kinase"/>
    <property type="match status" value="1"/>
</dbReference>
<reference evidence="8" key="1">
    <citation type="submission" date="2022-04" db="EMBL/GenBank/DDBJ databases">
        <title>A functionally conserved STORR gene fusion in Papaver species that diverged 16.8 million years ago.</title>
        <authorList>
            <person name="Catania T."/>
        </authorList>
    </citation>
    <scope>NUCLEOTIDE SEQUENCE</scope>
    <source>
        <strain evidence="8">S-188037</strain>
    </source>
</reference>
<dbReference type="GO" id="GO:0005524">
    <property type="term" value="F:ATP binding"/>
    <property type="evidence" value="ECO:0007669"/>
    <property type="project" value="UniProtKB-KW"/>
</dbReference>
<evidence type="ECO:0000256" key="3">
    <source>
        <dbReference type="ARBA" id="ARBA00022598"/>
    </source>
</evidence>
<protein>
    <recommendedName>
        <fullName evidence="2">glutamine synthetase</fullName>
        <ecNumber evidence="2">6.3.1.2</ecNumber>
    </recommendedName>
</protein>
<evidence type="ECO:0000259" key="7">
    <source>
        <dbReference type="PROSITE" id="PS51987"/>
    </source>
</evidence>
<dbReference type="GO" id="GO:0006542">
    <property type="term" value="P:glutamine biosynthetic process"/>
    <property type="evidence" value="ECO:0007669"/>
    <property type="project" value="TreeGrafter"/>
</dbReference>
<dbReference type="GO" id="GO:0005737">
    <property type="term" value="C:cytoplasm"/>
    <property type="evidence" value="ECO:0007669"/>
    <property type="project" value="TreeGrafter"/>
</dbReference>
<keyword evidence="9" id="KW-1185">Reference proteome</keyword>
<keyword evidence="3" id="KW-0436">Ligase</keyword>
<dbReference type="EC" id="6.3.1.2" evidence="2"/>
<evidence type="ECO:0000256" key="5">
    <source>
        <dbReference type="ARBA" id="ARBA00022840"/>
    </source>
</evidence>
<comment type="caution">
    <text evidence="8">The sequence shown here is derived from an EMBL/GenBank/DDBJ whole genome shotgun (WGS) entry which is preliminary data.</text>
</comment>
<gene>
    <name evidence="8" type="ORF">MKW98_022039</name>
</gene>
<evidence type="ECO:0000256" key="1">
    <source>
        <dbReference type="ARBA" id="ARBA00011823"/>
    </source>
</evidence>
<evidence type="ECO:0000256" key="6">
    <source>
        <dbReference type="PROSITE-ProRule" id="PRU01331"/>
    </source>
</evidence>
<comment type="subunit">
    <text evidence="1">Homooctamer.</text>
</comment>
<dbReference type="EMBL" id="JAJJMB010000558">
    <property type="protein sequence ID" value="KAI3961834.1"/>
    <property type="molecule type" value="Genomic_DNA"/>
</dbReference>
<dbReference type="InterPro" id="IPR008146">
    <property type="entry name" value="Gln_synth_cat_dom"/>
</dbReference>
<keyword evidence="4" id="KW-0547">Nucleotide-binding</keyword>
<organism evidence="8 9">
    <name type="scientific">Papaver atlanticum</name>
    <dbReference type="NCBI Taxonomy" id="357466"/>
    <lineage>
        <taxon>Eukaryota</taxon>
        <taxon>Viridiplantae</taxon>
        <taxon>Streptophyta</taxon>
        <taxon>Embryophyta</taxon>
        <taxon>Tracheophyta</taxon>
        <taxon>Spermatophyta</taxon>
        <taxon>Magnoliopsida</taxon>
        <taxon>Ranunculales</taxon>
        <taxon>Papaveraceae</taxon>
        <taxon>Papaveroideae</taxon>
        <taxon>Papaver</taxon>
    </lineage>
</organism>
<dbReference type="Gene3D" id="3.30.590.10">
    <property type="entry name" value="Glutamine synthetase/guanido kinase, catalytic domain"/>
    <property type="match status" value="1"/>
</dbReference>
<comment type="similarity">
    <text evidence="6">Belongs to the glutamine synthetase family.</text>
</comment>
<name>A0AAD4TKS8_9MAGN</name>
<feature type="domain" description="GS catalytic" evidence="7">
    <location>
        <begin position="1"/>
        <end position="211"/>
    </location>
</feature>
<dbReference type="InterPro" id="IPR014746">
    <property type="entry name" value="Gln_synth/guanido_kin_cat_dom"/>
</dbReference>
<sequence length="211" mass="22756">MRALSSLVNESLLMSSLGDSTRKGTGIELKYTLLPVGGFPGPQGPSVQLELTNPLDETLRLLTTKLAFMLGLTLLALLEKAMPGQWEYQVGPGVAIEVGDIVWCSRHILERTKEQAGGVLSLDSKPVEGDWNGAGRHTTVLLMSLQPAWPMCSPRGKVLSHGFHSLRARLSGCLSMKRQGKSLLLKVLPRLKLTEASPIMTSGIVVCSLTV</sequence>
<dbReference type="PANTHER" id="PTHR20852:SF118">
    <property type="entry name" value="GLUTAMINE SYNTHETASE, CHLOROPLASTIC_MITOCHONDRIAL"/>
    <property type="match status" value="1"/>
</dbReference>
<proteinExistence type="inferred from homology"/>
<dbReference type="InterPro" id="IPR050292">
    <property type="entry name" value="Glutamine_Synthetase"/>
</dbReference>
<dbReference type="PANTHER" id="PTHR20852">
    <property type="entry name" value="GLUTAMINE SYNTHETASE"/>
    <property type="match status" value="1"/>
</dbReference>
<dbReference type="GO" id="GO:0004356">
    <property type="term" value="F:glutamine synthetase activity"/>
    <property type="evidence" value="ECO:0007669"/>
    <property type="project" value="UniProtKB-EC"/>
</dbReference>
<accession>A0AAD4TKS8</accession>
<evidence type="ECO:0000256" key="4">
    <source>
        <dbReference type="ARBA" id="ARBA00022741"/>
    </source>
</evidence>
<dbReference type="AlphaFoldDB" id="A0AAD4TKS8"/>
<dbReference type="Proteomes" id="UP001202328">
    <property type="component" value="Unassembled WGS sequence"/>
</dbReference>
<evidence type="ECO:0000313" key="9">
    <source>
        <dbReference type="Proteomes" id="UP001202328"/>
    </source>
</evidence>
<evidence type="ECO:0000313" key="8">
    <source>
        <dbReference type="EMBL" id="KAI3961834.1"/>
    </source>
</evidence>
<evidence type="ECO:0000256" key="2">
    <source>
        <dbReference type="ARBA" id="ARBA00012937"/>
    </source>
</evidence>
<keyword evidence="5" id="KW-0067">ATP-binding</keyword>